<feature type="domain" description="NB-ARC" evidence="1">
    <location>
        <begin position="67"/>
        <end position="232"/>
    </location>
</feature>
<organism evidence="2 3">
    <name type="scientific">Arabis alpina</name>
    <name type="common">Alpine rock-cress</name>
    <dbReference type="NCBI Taxonomy" id="50452"/>
    <lineage>
        <taxon>Eukaryota</taxon>
        <taxon>Viridiplantae</taxon>
        <taxon>Streptophyta</taxon>
        <taxon>Embryophyta</taxon>
        <taxon>Tracheophyta</taxon>
        <taxon>Spermatophyta</taxon>
        <taxon>Magnoliopsida</taxon>
        <taxon>eudicotyledons</taxon>
        <taxon>Gunneridae</taxon>
        <taxon>Pentapetalae</taxon>
        <taxon>rosids</taxon>
        <taxon>malvids</taxon>
        <taxon>Brassicales</taxon>
        <taxon>Brassicaceae</taxon>
        <taxon>Arabideae</taxon>
        <taxon>Arabis</taxon>
    </lineage>
</organism>
<dbReference type="PANTHER" id="PTHR11017:SF559">
    <property type="entry name" value="DISEASE RESISTANCE PROTEIN CHL1"/>
    <property type="match status" value="1"/>
</dbReference>
<dbReference type="AlphaFoldDB" id="A0A087HP94"/>
<gene>
    <name evidence="2" type="ordered locus">AALP_Aa1g195200</name>
</gene>
<name>A0A087HP94_ARAAL</name>
<evidence type="ECO:0000259" key="1">
    <source>
        <dbReference type="Pfam" id="PF00931"/>
    </source>
</evidence>
<sequence>MALGLKLSGLDREGWKVILNGYEITSDKGIIEPNRIIFDSSVTDSVSSQSITTDYLKDLVGMDSRMQAVSELLELGSDKEVRVVGIWGTGGIGKTTLARYAYEGISQQFHTHVFLENAEDHSSSLCLEERFLSKALESEAFATRNSKDGANIVKSWLRHQKVLLIVDGVDNSIVLEEVRQISTWLGRGSRVIVITQDKSLLVANGVTHLYEVKRLRFDEAFQLFCQFALKKKSPSDHRFKQLSVRAIKLVGFLPLALKVTGSMLFDKDADDWETILQSLEEKQDKGRKLEVSAK</sequence>
<dbReference type="SUPFAM" id="SSF52540">
    <property type="entry name" value="P-loop containing nucleoside triphosphate hydrolases"/>
    <property type="match status" value="1"/>
</dbReference>
<dbReference type="Proteomes" id="UP000029120">
    <property type="component" value="Chromosome 1"/>
</dbReference>
<dbReference type="Gene3D" id="3.40.50.300">
    <property type="entry name" value="P-loop containing nucleotide triphosphate hydrolases"/>
    <property type="match status" value="1"/>
</dbReference>
<dbReference type="EMBL" id="CM002869">
    <property type="protein sequence ID" value="KFK43946.1"/>
    <property type="molecule type" value="Genomic_DNA"/>
</dbReference>
<dbReference type="InterPro" id="IPR002182">
    <property type="entry name" value="NB-ARC"/>
</dbReference>
<dbReference type="PRINTS" id="PR00364">
    <property type="entry name" value="DISEASERSIST"/>
</dbReference>
<protein>
    <recommendedName>
        <fullName evidence="1">NB-ARC domain-containing protein</fullName>
    </recommendedName>
</protein>
<dbReference type="InterPro" id="IPR044974">
    <property type="entry name" value="Disease_R_plants"/>
</dbReference>
<dbReference type="Gramene" id="KFK43946">
    <property type="protein sequence ID" value="KFK43946"/>
    <property type="gene ID" value="AALP_AA1G195200"/>
</dbReference>
<dbReference type="InterPro" id="IPR027417">
    <property type="entry name" value="P-loop_NTPase"/>
</dbReference>
<proteinExistence type="predicted"/>
<dbReference type="PANTHER" id="PTHR11017">
    <property type="entry name" value="LEUCINE-RICH REPEAT-CONTAINING PROTEIN"/>
    <property type="match status" value="1"/>
</dbReference>
<dbReference type="InterPro" id="IPR042197">
    <property type="entry name" value="Apaf_helical"/>
</dbReference>
<reference evidence="3" key="1">
    <citation type="journal article" date="2015" name="Nat. Plants">
        <title>Genome expansion of Arabis alpina linked with retrotransposition and reduced symmetric DNA methylation.</title>
        <authorList>
            <person name="Willing E.M."/>
            <person name="Rawat V."/>
            <person name="Mandakova T."/>
            <person name="Maumus F."/>
            <person name="James G.V."/>
            <person name="Nordstroem K.J."/>
            <person name="Becker C."/>
            <person name="Warthmann N."/>
            <person name="Chica C."/>
            <person name="Szarzynska B."/>
            <person name="Zytnicki M."/>
            <person name="Albani M.C."/>
            <person name="Kiefer C."/>
            <person name="Bergonzi S."/>
            <person name="Castaings L."/>
            <person name="Mateos J.L."/>
            <person name="Berns M.C."/>
            <person name="Bujdoso N."/>
            <person name="Piofczyk T."/>
            <person name="de Lorenzo L."/>
            <person name="Barrero-Sicilia C."/>
            <person name="Mateos I."/>
            <person name="Piednoel M."/>
            <person name="Hagmann J."/>
            <person name="Chen-Min-Tao R."/>
            <person name="Iglesias-Fernandez R."/>
            <person name="Schuster S.C."/>
            <person name="Alonso-Blanco C."/>
            <person name="Roudier F."/>
            <person name="Carbonero P."/>
            <person name="Paz-Ares J."/>
            <person name="Davis S.J."/>
            <person name="Pecinka A."/>
            <person name="Quesneville H."/>
            <person name="Colot V."/>
            <person name="Lysak M.A."/>
            <person name="Weigel D."/>
            <person name="Coupland G."/>
            <person name="Schneeberger K."/>
        </authorList>
    </citation>
    <scope>NUCLEOTIDE SEQUENCE [LARGE SCALE GENOMIC DNA]</scope>
    <source>
        <strain evidence="3">cv. Pajares</strain>
    </source>
</reference>
<accession>A0A087HP94</accession>
<dbReference type="Gene3D" id="1.10.8.430">
    <property type="entry name" value="Helical domain of apoptotic protease-activating factors"/>
    <property type="match status" value="1"/>
</dbReference>
<dbReference type="Pfam" id="PF00931">
    <property type="entry name" value="NB-ARC"/>
    <property type="match status" value="1"/>
</dbReference>
<dbReference type="GO" id="GO:0043531">
    <property type="term" value="F:ADP binding"/>
    <property type="evidence" value="ECO:0007669"/>
    <property type="project" value="InterPro"/>
</dbReference>
<evidence type="ECO:0000313" key="3">
    <source>
        <dbReference type="Proteomes" id="UP000029120"/>
    </source>
</evidence>
<keyword evidence="3" id="KW-1185">Reference proteome</keyword>
<dbReference type="OMA" id="IDEGICQ"/>
<dbReference type="OrthoDB" id="1056515at2759"/>
<dbReference type="GO" id="GO:0006952">
    <property type="term" value="P:defense response"/>
    <property type="evidence" value="ECO:0007669"/>
    <property type="project" value="InterPro"/>
</dbReference>
<evidence type="ECO:0000313" key="2">
    <source>
        <dbReference type="EMBL" id="KFK43946.1"/>
    </source>
</evidence>